<evidence type="ECO:0000256" key="3">
    <source>
        <dbReference type="ARBA" id="ARBA00022692"/>
    </source>
</evidence>
<feature type="transmembrane region" description="Helical" evidence="6">
    <location>
        <begin position="222"/>
        <end position="241"/>
    </location>
</feature>
<feature type="transmembrane region" description="Helical" evidence="6">
    <location>
        <begin position="303"/>
        <end position="330"/>
    </location>
</feature>
<keyword evidence="4 6" id="KW-1133">Transmembrane helix</keyword>
<comment type="subcellular location">
    <subcellularLocation>
        <location evidence="1">Cell membrane</location>
        <topology evidence="1">Multi-pass membrane protein</topology>
    </subcellularLocation>
</comment>
<keyword evidence="8" id="KW-1185">Reference proteome</keyword>
<dbReference type="Proteomes" id="UP001344906">
    <property type="component" value="Unassembled WGS sequence"/>
</dbReference>
<dbReference type="PANTHER" id="PTHR30250">
    <property type="entry name" value="PST FAMILY PREDICTED COLANIC ACID TRANSPORTER"/>
    <property type="match status" value="1"/>
</dbReference>
<dbReference type="EMBL" id="BSRI01000001">
    <property type="protein sequence ID" value="GLV55967.1"/>
    <property type="molecule type" value="Genomic_DNA"/>
</dbReference>
<reference evidence="7 8" key="1">
    <citation type="submission" date="2023-02" db="EMBL/GenBank/DDBJ databases">
        <title>Dictyobacter halimunensis sp. nov., a new member of the class Ktedonobacteria from forest soil in a geothermal area.</title>
        <authorList>
            <person name="Rachmania M.K."/>
            <person name="Ningsih F."/>
            <person name="Sakai Y."/>
            <person name="Yabe S."/>
            <person name="Yokota A."/>
            <person name="Sjamsuridzal W."/>
        </authorList>
    </citation>
    <scope>NUCLEOTIDE SEQUENCE [LARGE SCALE GENOMIC DNA]</scope>
    <source>
        <strain evidence="7 8">S3.2.2.5</strain>
    </source>
</reference>
<feature type="transmembrane region" description="Helical" evidence="6">
    <location>
        <begin position="336"/>
        <end position="356"/>
    </location>
</feature>
<feature type="transmembrane region" description="Helical" evidence="6">
    <location>
        <begin position="96"/>
        <end position="118"/>
    </location>
</feature>
<evidence type="ECO:0000256" key="4">
    <source>
        <dbReference type="ARBA" id="ARBA00022989"/>
    </source>
</evidence>
<feature type="transmembrane region" description="Helical" evidence="6">
    <location>
        <begin position="452"/>
        <end position="473"/>
    </location>
</feature>
<evidence type="ECO:0000256" key="6">
    <source>
        <dbReference type="SAM" id="Phobius"/>
    </source>
</evidence>
<evidence type="ECO:0000256" key="2">
    <source>
        <dbReference type="ARBA" id="ARBA00022475"/>
    </source>
</evidence>
<keyword evidence="2" id="KW-1003">Cell membrane</keyword>
<feature type="transmembrane region" description="Helical" evidence="6">
    <location>
        <begin position="130"/>
        <end position="151"/>
    </location>
</feature>
<keyword evidence="5 6" id="KW-0472">Membrane</keyword>
<feature type="transmembrane region" description="Helical" evidence="6">
    <location>
        <begin position="261"/>
        <end position="283"/>
    </location>
</feature>
<sequence>MSAYVDYQLPSLSKLVKDSGVYALSSIVVPFISLVLAPFLTHHLSSSDYGILTLLNTAISLVAGITQLGLGSAFLRLYNYDYAVSSDKRDVIVTSVLLLMGISLLVAGGIAGIAPFLAHALLGHPSLSQLIILGGIVVLVQNLTIPGLAWLRAESRASFYSLLSIGNLLITLVANLFLIGVLHRGIDGSLIATGCGYACIVVCTLPLLLLRTGIRIRLDIARGLLAFGAPLVLNFVAYWILQLSDRYLLSHFSSFAETARYTVAYNLGSALMVVVITPFTLAWPTAMFTIAKHEHATRVFQVLFRWLNAFLLLSAFCLSIIATLLLNWLFPPLYRSAAPVIPMVAMSCVFFGLYYVFNIGINIQRKTWMLGVFTTISSIVNLLLNLILIPCYGAQGAALSTLVAYMVLSLLAYVVNQRIYPIAFELGRFGIASLIGCTLYVGSSFLAQHQGIYVALGIYAGSLIVYSGLFVILGKGGAIFRIKAPLTREAVQAEG</sequence>
<dbReference type="InterPro" id="IPR050833">
    <property type="entry name" value="Poly_Biosynth_Transport"/>
</dbReference>
<feature type="transmembrane region" description="Helical" evidence="6">
    <location>
        <begin position="52"/>
        <end position="75"/>
    </location>
</feature>
<keyword evidence="3 6" id="KW-0812">Transmembrane</keyword>
<feature type="transmembrane region" description="Helical" evidence="6">
    <location>
        <begin position="21"/>
        <end position="40"/>
    </location>
</feature>
<feature type="transmembrane region" description="Helical" evidence="6">
    <location>
        <begin position="368"/>
        <end position="388"/>
    </location>
</feature>
<protein>
    <submittedName>
        <fullName evidence="7">Flippase</fullName>
    </submittedName>
</protein>
<evidence type="ECO:0000256" key="1">
    <source>
        <dbReference type="ARBA" id="ARBA00004651"/>
    </source>
</evidence>
<dbReference type="PANTHER" id="PTHR30250:SF11">
    <property type="entry name" value="O-ANTIGEN TRANSPORTER-RELATED"/>
    <property type="match status" value="1"/>
</dbReference>
<feature type="transmembrane region" description="Helical" evidence="6">
    <location>
        <begin position="394"/>
        <end position="414"/>
    </location>
</feature>
<evidence type="ECO:0000313" key="7">
    <source>
        <dbReference type="EMBL" id="GLV55967.1"/>
    </source>
</evidence>
<feature type="transmembrane region" description="Helical" evidence="6">
    <location>
        <begin position="158"/>
        <end position="182"/>
    </location>
</feature>
<evidence type="ECO:0000256" key="5">
    <source>
        <dbReference type="ARBA" id="ARBA00023136"/>
    </source>
</evidence>
<comment type="caution">
    <text evidence="7">The sequence shown here is derived from an EMBL/GenBank/DDBJ whole genome shotgun (WGS) entry which is preliminary data.</text>
</comment>
<proteinExistence type="predicted"/>
<dbReference type="InterPro" id="IPR002797">
    <property type="entry name" value="Polysacc_synth"/>
</dbReference>
<gene>
    <name evidence="7" type="ORF">KDH_28110</name>
</gene>
<evidence type="ECO:0000313" key="8">
    <source>
        <dbReference type="Proteomes" id="UP001344906"/>
    </source>
</evidence>
<name>A0ABQ6FSG3_9CHLR</name>
<feature type="transmembrane region" description="Helical" evidence="6">
    <location>
        <begin position="426"/>
        <end position="446"/>
    </location>
</feature>
<feature type="transmembrane region" description="Helical" evidence="6">
    <location>
        <begin position="188"/>
        <end position="210"/>
    </location>
</feature>
<dbReference type="Pfam" id="PF01943">
    <property type="entry name" value="Polysacc_synt"/>
    <property type="match status" value="1"/>
</dbReference>
<accession>A0ABQ6FSG3</accession>
<organism evidence="7 8">
    <name type="scientific">Dictyobacter halimunensis</name>
    <dbReference type="NCBI Taxonomy" id="3026934"/>
    <lineage>
        <taxon>Bacteria</taxon>
        <taxon>Bacillati</taxon>
        <taxon>Chloroflexota</taxon>
        <taxon>Ktedonobacteria</taxon>
        <taxon>Ktedonobacterales</taxon>
        <taxon>Dictyobacteraceae</taxon>
        <taxon>Dictyobacter</taxon>
    </lineage>
</organism>